<comment type="caution">
    <text evidence="3">The sequence shown here is derived from an EMBL/GenBank/DDBJ whole genome shotgun (WGS) entry which is preliminary data.</text>
</comment>
<evidence type="ECO:0000313" key="2">
    <source>
        <dbReference type="EMBL" id="PNI44989.1"/>
    </source>
</evidence>
<dbReference type="EMBL" id="NBAG03000297">
    <property type="protein sequence ID" value="PNI44989.1"/>
    <property type="molecule type" value="Genomic_DNA"/>
</dbReference>
<evidence type="ECO:0000313" key="3">
    <source>
        <dbReference type="EMBL" id="PNI44990.1"/>
    </source>
</evidence>
<organism evidence="3 4">
    <name type="scientific">Pan troglodytes</name>
    <name type="common">Chimpanzee</name>
    <dbReference type="NCBI Taxonomy" id="9598"/>
    <lineage>
        <taxon>Eukaryota</taxon>
        <taxon>Metazoa</taxon>
        <taxon>Chordata</taxon>
        <taxon>Craniata</taxon>
        <taxon>Vertebrata</taxon>
        <taxon>Euteleostomi</taxon>
        <taxon>Mammalia</taxon>
        <taxon>Eutheria</taxon>
        <taxon>Euarchontoglires</taxon>
        <taxon>Primates</taxon>
        <taxon>Haplorrhini</taxon>
        <taxon>Catarrhini</taxon>
        <taxon>Hominidae</taxon>
        <taxon>Pan</taxon>
    </lineage>
</organism>
<dbReference type="Proteomes" id="UP000236370">
    <property type="component" value="Unassembled WGS sequence"/>
</dbReference>
<evidence type="ECO:0000313" key="1">
    <source>
        <dbReference type="EMBL" id="PNI44984.1"/>
    </source>
</evidence>
<accession>A0A2J8LCJ6</accession>
<dbReference type="EMBL" id="NBAG03000297">
    <property type="protein sequence ID" value="PNI44984.1"/>
    <property type="molecule type" value="Genomic_DNA"/>
</dbReference>
<protein>
    <submittedName>
        <fullName evidence="2">GLYATL1 isoform 14</fullName>
    </submittedName>
    <submittedName>
        <fullName evidence="3">GLYATL1 isoform 16</fullName>
    </submittedName>
    <submittedName>
        <fullName evidence="1">GLYATL1 isoform 8</fullName>
    </submittedName>
</protein>
<evidence type="ECO:0000313" key="4">
    <source>
        <dbReference type="Proteomes" id="UP000236370"/>
    </source>
</evidence>
<feature type="non-terminal residue" evidence="3">
    <location>
        <position position="1"/>
    </location>
</feature>
<dbReference type="EMBL" id="NBAG03000297">
    <property type="protein sequence ID" value="PNI44990.1"/>
    <property type="molecule type" value="Genomic_DNA"/>
</dbReference>
<dbReference type="AlphaFoldDB" id="A0A2J8LCJ6"/>
<gene>
    <name evidence="3" type="ORF">CK820_G0030793</name>
</gene>
<name>A0A2J8LCJ6_PANTR</name>
<sequence>TVSEAESEVELLVSPGARSEHGRYLQDPIVSVDLSEWLRIIEFLLQGLKV</sequence>
<proteinExistence type="predicted"/>
<reference evidence="3 4" key="1">
    <citation type="submission" date="2017-12" db="EMBL/GenBank/DDBJ databases">
        <title>High-resolution comparative analysis of great ape genomes.</title>
        <authorList>
            <person name="Pollen A."/>
            <person name="Hastie A."/>
            <person name="Hormozdiari F."/>
            <person name="Dougherty M."/>
            <person name="Liu R."/>
            <person name="Chaisson M."/>
            <person name="Hoppe E."/>
            <person name="Hill C."/>
            <person name="Pang A."/>
            <person name="Hillier L."/>
            <person name="Baker C."/>
            <person name="Armstrong J."/>
            <person name="Shendure J."/>
            <person name="Paten B."/>
            <person name="Wilson R."/>
            <person name="Chao H."/>
            <person name="Schneider V."/>
            <person name="Ventura M."/>
            <person name="Kronenberg Z."/>
            <person name="Murali S."/>
            <person name="Gordon D."/>
            <person name="Cantsilieris S."/>
            <person name="Munson K."/>
            <person name="Nelson B."/>
            <person name="Raja A."/>
            <person name="Underwood J."/>
            <person name="Diekhans M."/>
            <person name="Fiddes I."/>
            <person name="Haussler D."/>
            <person name="Eichler E."/>
        </authorList>
    </citation>
    <scope>NUCLEOTIDE SEQUENCE [LARGE SCALE GENOMIC DNA]</scope>
    <source>
        <strain evidence="3">Yerkes chimp pedigree #C0471</strain>
        <tissue evidence="3">Blood</tissue>
    </source>
</reference>